<organism evidence="1 2">
    <name type="scientific">Caerostris darwini</name>
    <dbReference type="NCBI Taxonomy" id="1538125"/>
    <lineage>
        <taxon>Eukaryota</taxon>
        <taxon>Metazoa</taxon>
        <taxon>Ecdysozoa</taxon>
        <taxon>Arthropoda</taxon>
        <taxon>Chelicerata</taxon>
        <taxon>Arachnida</taxon>
        <taxon>Araneae</taxon>
        <taxon>Araneomorphae</taxon>
        <taxon>Entelegynae</taxon>
        <taxon>Araneoidea</taxon>
        <taxon>Araneidae</taxon>
        <taxon>Caerostris</taxon>
    </lineage>
</organism>
<sequence length="236" mass="24705">MGENYNIISGACVSHIIVGWLSLKYKYCGAEVLRHIRGLLRSLGFTHLWLGCLWKNLFIMRAQIIIFLAVAVLYCESTYYGVNYGLGGANYGLGGANYALGGANYAVGAPTGAVSYVVGGASVPVGGVNYAVSGANYPVGGASFVLGGANYGALGLGYSGLGNAIKVPVGYGTAGLPYSTVSVIKAPVVNSAPLDIGSYAVVNDVLDWIRIQLGCLQLRSEEMKLEIKLKLFDTVT</sequence>
<accession>A0AAV4PT25</accession>
<evidence type="ECO:0000313" key="1">
    <source>
        <dbReference type="EMBL" id="GIX99859.1"/>
    </source>
</evidence>
<dbReference type="Proteomes" id="UP001054837">
    <property type="component" value="Unassembled WGS sequence"/>
</dbReference>
<dbReference type="AlphaFoldDB" id="A0AAV4PT25"/>
<keyword evidence="2" id="KW-1185">Reference proteome</keyword>
<proteinExistence type="predicted"/>
<evidence type="ECO:0000313" key="2">
    <source>
        <dbReference type="Proteomes" id="UP001054837"/>
    </source>
</evidence>
<protein>
    <submittedName>
        <fullName evidence="1">Uncharacterized protein</fullName>
    </submittedName>
</protein>
<reference evidence="1 2" key="1">
    <citation type="submission" date="2021-06" db="EMBL/GenBank/DDBJ databases">
        <title>Caerostris darwini draft genome.</title>
        <authorList>
            <person name="Kono N."/>
            <person name="Arakawa K."/>
        </authorList>
    </citation>
    <scope>NUCLEOTIDE SEQUENCE [LARGE SCALE GENOMIC DNA]</scope>
</reference>
<dbReference type="EMBL" id="BPLQ01003352">
    <property type="protein sequence ID" value="GIX99859.1"/>
    <property type="molecule type" value="Genomic_DNA"/>
</dbReference>
<gene>
    <name evidence="1" type="ORF">CDAR_460841</name>
</gene>
<name>A0AAV4PT25_9ARAC</name>
<comment type="caution">
    <text evidence="1">The sequence shown here is derived from an EMBL/GenBank/DDBJ whole genome shotgun (WGS) entry which is preliminary data.</text>
</comment>